<feature type="DNA-binding region" description="H-T-H motif" evidence="3">
    <location>
        <begin position="29"/>
        <end position="48"/>
    </location>
</feature>
<dbReference type="RefSeq" id="WP_056686215.1">
    <property type="nucleotide sequence ID" value="NZ_LJIX01000006.1"/>
</dbReference>
<dbReference type="InterPro" id="IPR001647">
    <property type="entry name" value="HTH_TetR"/>
</dbReference>
<evidence type="ECO:0000256" key="3">
    <source>
        <dbReference type="PROSITE-ProRule" id="PRU00335"/>
    </source>
</evidence>
<dbReference type="STRING" id="1637975.AN957_22960"/>
<dbReference type="PANTHER" id="PTHR43479">
    <property type="entry name" value="ACREF/ENVCD OPERON REPRESSOR-RELATED"/>
    <property type="match status" value="1"/>
</dbReference>
<dbReference type="InterPro" id="IPR050624">
    <property type="entry name" value="HTH-type_Tx_Regulator"/>
</dbReference>
<evidence type="ECO:0000259" key="4">
    <source>
        <dbReference type="PROSITE" id="PS50977"/>
    </source>
</evidence>
<dbReference type="InterPro" id="IPR009057">
    <property type="entry name" value="Homeodomain-like_sf"/>
</dbReference>
<gene>
    <name evidence="5" type="ORF">AN957_22960</name>
</gene>
<dbReference type="PATRIC" id="fig|1637975.4.peg.4591"/>
<dbReference type="PRINTS" id="PR00455">
    <property type="entry name" value="HTHTETR"/>
</dbReference>
<reference evidence="5 6" key="1">
    <citation type="submission" date="2015-09" db="EMBL/GenBank/DDBJ databases">
        <title>Genome sequencing project for genomic taxonomy and phylogenomics of Bacillus-like bacteria.</title>
        <authorList>
            <person name="Liu B."/>
            <person name="Wang J."/>
            <person name="Zhu Y."/>
            <person name="Liu G."/>
            <person name="Chen Q."/>
            <person name="Chen Z."/>
            <person name="Lan J."/>
            <person name="Che J."/>
            <person name="Ge C."/>
            <person name="Shi H."/>
            <person name="Pan Z."/>
            <person name="Liu X."/>
        </authorList>
    </citation>
    <scope>NUCLEOTIDE SEQUENCE [LARGE SCALE GENOMIC DNA]</scope>
    <source>
        <strain evidence="5 6">FJAT-18043</strain>
    </source>
</reference>
<evidence type="ECO:0000313" key="6">
    <source>
        <dbReference type="Proteomes" id="UP000050996"/>
    </source>
</evidence>
<comment type="caution">
    <text evidence="5">The sequence shown here is derived from an EMBL/GenBank/DDBJ whole genome shotgun (WGS) entry which is preliminary data.</text>
</comment>
<evidence type="ECO:0000313" key="5">
    <source>
        <dbReference type="EMBL" id="KQL21146.1"/>
    </source>
</evidence>
<name>A0A0Q3VI40_9BACI</name>
<dbReference type="PROSITE" id="PS50977">
    <property type="entry name" value="HTH_TETR_2"/>
    <property type="match status" value="1"/>
</dbReference>
<organism evidence="5 6">
    <name type="scientific">Cytobacillus solani</name>
    <dbReference type="NCBI Taxonomy" id="1637975"/>
    <lineage>
        <taxon>Bacteria</taxon>
        <taxon>Bacillati</taxon>
        <taxon>Bacillota</taxon>
        <taxon>Bacilli</taxon>
        <taxon>Bacillales</taxon>
        <taxon>Bacillaceae</taxon>
        <taxon>Cytobacillus</taxon>
    </lineage>
</organism>
<keyword evidence="1" id="KW-0678">Repressor</keyword>
<accession>A0A0Q3VI40</accession>
<protein>
    <submittedName>
        <fullName evidence="5">TetR family transcriptional regulator</fullName>
    </submittedName>
</protein>
<feature type="domain" description="HTH tetR-type" evidence="4">
    <location>
        <begin position="6"/>
        <end position="66"/>
    </location>
</feature>
<evidence type="ECO:0000256" key="2">
    <source>
        <dbReference type="ARBA" id="ARBA00023125"/>
    </source>
</evidence>
<proteinExistence type="predicted"/>
<dbReference type="Proteomes" id="UP000050996">
    <property type="component" value="Unassembled WGS sequence"/>
</dbReference>
<dbReference type="PANTHER" id="PTHR43479:SF11">
    <property type="entry name" value="ACREF_ENVCD OPERON REPRESSOR-RELATED"/>
    <property type="match status" value="1"/>
</dbReference>
<sequence length="191" mass="22302">MARERKFSMDELFSAVKELLLIHGYEGFTFSLLADRLKVSRGALYKYYENKEELITDYMITELNQFLTDLQKIEHCEGFEAKFDFLMNLIFDMPEVQQLIKIAVQIPVNVNEKVRENKAHLDKLHLEMYTHLQSFINLGKHEKKLKAHIADGLILGFIFQTIAIPNHFGIPHSEWVTSIKEIISHGMFTNN</sequence>
<dbReference type="Pfam" id="PF00440">
    <property type="entry name" value="TetR_N"/>
    <property type="match status" value="1"/>
</dbReference>
<keyword evidence="6" id="KW-1185">Reference proteome</keyword>
<dbReference type="Gene3D" id="1.10.357.10">
    <property type="entry name" value="Tetracycline Repressor, domain 2"/>
    <property type="match status" value="1"/>
</dbReference>
<keyword evidence="2 3" id="KW-0238">DNA-binding</keyword>
<evidence type="ECO:0000256" key="1">
    <source>
        <dbReference type="ARBA" id="ARBA00022491"/>
    </source>
</evidence>
<dbReference type="SUPFAM" id="SSF46689">
    <property type="entry name" value="Homeodomain-like"/>
    <property type="match status" value="1"/>
</dbReference>
<dbReference type="AlphaFoldDB" id="A0A0Q3VI40"/>
<dbReference type="EMBL" id="LJIX01000006">
    <property type="protein sequence ID" value="KQL21146.1"/>
    <property type="molecule type" value="Genomic_DNA"/>
</dbReference>
<dbReference type="GO" id="GO:0003677">
    <property type="term" value="F:DNA binding"/>
    <property type="evidence" value="ECO:0007669"/>
    <property type="project" value="UniProtKB-UniRule"/>
</dbReference>